<gene>
    <name evidence="3" type="ORF">dsat_2462</name>
</gene>
<name>S7UMC1_9BACT</name>
<dbReference type="AlphaFoldDB" id="S7UMC1"/>
<dbReference type="InterPro" id="IPR041064">
    <property type="entry name" value="T6PP_helical"/>
</dbReference>
<dbReference type="Pfam" id="PF21141">
    <property type="entry name" value="T6PP_C"/>
    <property type="match status" value="1"/>
</dbReference>
<sequence>MPRNVPERITTLAEFYDLMDLTAAARRDAVCAVLSNETPPDLAFDSLIRARECLLRLPGEGARRSLLVEEGLTIEADLAYEFDELDKDLIFLRHGEEALLAHLAAIHPGFVAETEALAEFLAGHGPKGPWRAMLTDRDGTVNNYCGRYRSSVQPAYNAVFLCRFAAQKARDALILTSAPLRGPGLIDVSVMPVGHFHLAASKGRECLDRQGKRHAKAVPVRQQALLDKLAHGLHDLIEKPENAKFGLIGSGFQVKYGQLTVARQDVTKSVSGAESRAFLAEVEKLARELDPEGRDLVIEDTGLDVEIVLTVEGTDKDFDKGEAARFLDRELGLGCAEGPVLVCGDTSSDLPMIRAVAELSPAPAAVLVTKNPDLAARLPEVCGTGFVVSEPDVLVTALAVSAGGLKTNLTGLSGSKAGRASGISHDNGRNA</sequence>
<dbReference type="Gene3D" id="3.30.70.3080">
    <property type="match status" value="1"/>
</dbReference>
<dbReference type="RefSeq" id="WP_020886348.1">
    <property type="nucleotide sequence ID" value="NZ_ATHI01000005.1"/>
</dbReference>
<evidence type="ECO:0000259" key="1">
    <source>
        <dbReference type="Pfam" id="PF18572"/>
    </source>
</evidence>
<dbReference type="OrthoDB" id="5469328at2"/>
<dbReference type="InterPro" id="IPR023214">
    <property type="entry name" value="HAD_sf"/>
</dbReference>
<reference evidence="3 4" key="1">
    <citation type="journal article" date="2013" name="Genome Announc.">
        <title>Draft genome sequences for three mercury-methylating, sulfate-reducing bacteria.</title>
        <authorList>
            <person name="Brown S.D."/>
            <person name="Hurt R.A.Jr."/>
            <person name="Gilmour C.C."/>
            <person name="Elias D.A."/>
        </authorList>
    </citation>
    <scope>NUCLEOTIDE SEQUENCE [LARGE SCALE GENOMIC DNA]</scope>
    <source>
        <strain evidence="3 4">DSM 16529</strain>
    </source>
</reference>
<organism evidence="3 4">
    <name type="scientific">Alkalidesulfovibrio alkalitolerans DSM 16529</name>
    <dbReference type="NCBI Taxonomy" id="1121439"/>
    <lineage>
        <taxon>Bacteria</taxon>
        <taxon>Pseudomonadati</taxon>
        <taxon>Thermodesulfobacteriota</taxon>
        <taxon>Desulfovibrionia</taxon>
        <taxon>Desulfovibrionales</taxon>
        <taxon>Desulfovibrionaceae</taxon>
        <taxon>Alkalidesulfovibrio</taxon>
    </lineage>
</organism>
<proteinExistence type="predicted"/>
<dbReference type="PATRIC" id="fig|1121439.3.peg.858"/>
<evidence type="ECO:0000313" key="4">
    <source>
        <dbReference type="Proteomes" id="UP000014975"/>
    </source>
</evidence>
<dbReference type="Proteomes" id="UP000014975">
    <property type="component" value="Unassembled WGS sequence"/>
</dbReference>
<dbReference type="STRING" id="1121439.dsat_2462"/>
<dbReference type="EMBL" id="ATHI01000005">
    <property type="protein sequence ID" value="EPR35099.1"/>
    <property type="molecule type" value="Genomic_DNA"/>
</dbReference>
<dbReference type="eggNOG" id="COG0561">
    <property type="taxonomic scope" value="Bacteria"/>
</dbReference>
<feature type="domain" description="Trehalose-6-phosphate phosphatase C-terminal" evidence="2">
    <location>
        <begin position="133"/>
        <end position="394"/>
    </location>
</feature>
<dbReference type="SUPFAM" id="SSF56784">
    <property type="entry name" value="HAD-like"/>
    <property type="match status" value="1"/>
</dbReference>
<dbReference type="InterPro" id="IPR049063">
    <property type="entry name" value="T6PP_C"/>
</dbReference>
<accession>S7UMC1</accession>
<comment type="caution">
    <text evidence="3">The sequence shown here is derived from an EMBL/GenBank/DDBJ whole genome shotgun (WGS) entry which is preliminary data.</text>
</comment>
<keyword evidence="4" id="KW-1185">Reference proteome</keyword>
<dbReference type="Gene3D" id="3.40.50.1000">
    <property type="entry name" value="HAD superfamily/HAD-like"/>
    <property type="match status" value="1"/>
</dbReference>
<feature type="domain" description="Trehalose-6-phosphate phosphatase helical bundle" evidence="1">
    <location>
        <begin position="11"/>
        <end position="97"/>
    </location>
</feature>
<evidence type="ECO:0000259" key="2">
    <source>
        <dbReference type="Pfam" id="PF21141"/>
    </source>
</evidence>
<evidence type="ECO:0000313" key="3">
    <source>
        <dbReference type="EMBL" id="EPR35099.1"/>
    </source>
</evidence>
<dbReference type="Pfam" id="PF18572">
    <property type="entry name" value="T6PP_N"/>
    <property type="match status" value="1"/>
</dbReference>
<dbReference type="InterPro" id="IPR036412">
    <property type="entry name" value="HAD-like_sf"/>
</dbReference>
<protein>
    <submittedName>
        <fullName evidence="3">Uncharacterized protein</fullName>
    </submittedName>
</protein>